<dbReference type="EMBL" id="CADCTL010000145">
    <property type="protein sequence ID" value="CAA9251026.1"/>
    <property type="molecule type" value="Genomic_DNA"/>
</dbReference>
<feature type="compositionally biased region" description="Low complexity" evidence="1">
    <location>
        <begin position="61"/>
        <end position="88"/>
    </location>
</feature>
<evidence type="ECO:0000256" key="1">
    <source>
        <dbReference type="SAM" id="MobiDB-lite"/>
    </source>
</evidence>
<organism evidence="2">
    <name type="scientific">uncultured Acetobacteraceae bacterium</name>
    <dbReference type="NCBI Taxonomy" id="169975"/>
    <lineage>
        <taxon>Bacteria</taxon>
        <taxon>Pseudomonadati</taxon>
        <taxon>Pseudomonadota</taxon>
        <taxon>Alphaproteobacteria</taxon>
        <taxon>Acetobacterales</taxon>
        <taxon>Acetobacteraceae</taxon>
        <taxon>environmental samples</taxon>
    </lineage>
</organism>
<dbReference type="AlphaFoldDB" id="A0A6J4II15"/>
<sequence length="323" mass="33571">ALPTGPPRRLPRFALRRRRPTRAGPDGGAQPLGRGRARGSVAGPRGRAGGADVGRGGRGLRGAAAGTPQRAARSPDADAAAGGVAPARGPRHHRARPGRGGPRRWARPRRGGAPPHPPRGGAGASAGPAHPRGRGQSDGRGDPRPLRPGSLPPAGRAGGPRPARPGADRDGGARGHGRDFPRRRLRGSRETPLHRPRRAAGRRPGFLQARRHGARIRRSRLRPPARAGERHAGAEPVRLARHQGGRAAGRRGALLRGREAPAPAADAGRGGGGHGAARPLRREDRAAGQPSGARARGHPARQRRAATRRRAGRPRARATAAPL</sequence>
<feature type="compositionally biased region" description="Basic residues" evidence="1">
    <location>
        <begin position="209"/>
        <end position="223"/>
    </location>
</feature>
<feature type="compositionally biased region" description="Low complexity" evidence="1">
    <location>
        <begin position="250"/>
        <end position="267"/>
    </location>
</feature>
<feature type="compositionally biased region" description="Low complexity" evidence="1">
    <location>
        <begin position="152"/>
        <end position="165"/>
    </location>
</feature>
<reference evidence="2" key="1">
    <citation type="submission" date="2020-02" db="EMBL/GenBank/DDBJ databases">
        <authorList>
            <person name="Meier V. D."/>
        </authorList>
    </citation>
    <scope>NUCLEOTIDE SEQUENCE</scope>
    <source>
        <strain evidence="2">AVDCRST_MAG04</strain>
    </source>
</reference>
<gene>
    <name evidence="2" type="ORF">AVDCRST_MAG04-2107</name>
</gene>
<feature type="compositionally biased region" description="Basic and acidic residues" evidence="1">
    <location>
        <begin position="135"/>
        <end position="145"/>
    </location>
</feature>
<feature type="compositionally biased region" description="Gly residues" evidence="1">
    <location>
        <begin position="46"/>
        <end position="60"/>
    </location>
</feature>
<feature type="compositionally biased region" description="Basic residues" evidence="1">
    <location>
        <begin position="295"/>
        <end position="316"/>
    </location>
</feature>
<feature type="compositionally biased region" description="Basic and acidic residues" evidence="1">
    <location>
        <begin position="166"/>
        <end position="193"/>
    </location>
</feature>
<feature type="compositionally biased region" description="Basic residues" evidence="1">
    <location>
        <begin position="9"/>
        <end position="21"/>
    </location>
</feature>
<proteinExistence type="predicted"/>
<feature type="non-terminal residue" evidence="2">
    <location>
        <position position="1"/>
    </location>
</feature>
<evidence type="ECO:0000313" key="2">
    <source>
        <dbReference type="EMBL" id="CAA9251026.1"/>
    </source>
</evidence>
<accession>A0A6J4II15</accession>
<protein>
    <submittedName>
        <fullName evidence="2">Uncharacterized protein</fullName>
    </submittedName>
</protein>
<feature type="non-terminal residue" evidence="2">
    <location>
        <position position="323"/>
    </location>
</feature>
<name>A0A6J4II15_9PROT</name>
<feature type="region of interest" description="Disordered" evidence="1">
    <location>
        <begin position="1"/>
        <end position="323"/>
    </location>
</feature>
<feature type="compositionally biased region" description="Basic residues" evidence="1">
    <location>
        <begin position="89"/>
        <end position="110"/>
    </location>
</feature>